<dbReference type="EMBL" id="ASHM01221271">
    <property type="protein sequence ID" value="PNX68057.1"/>
    <property type="molecule type" value="Genomic_DNA"/>
</dbReference>
<accession>A0A2K3KP20</accession>
<feature type="non-terminal residue" evidence="2">
    <location>
        <position position="1"/>
    </location>
</feature>
<feature type="compositionally biased region" description="Basic and acidic residues" evidence="1">
    <location>
        <begin position="17"/>
        <end position="31"/>
    </location>
</feature>
<gene>
    <name evidence="2" type="ORF">L195_g063803</name>
</gene>
<evidence type="ECO:0000256" key="1">
    <source>
        <dbReference type="SAM" id="MobiDB-lite"/>
    </source>
</evidence>
<dbReference type="AlphaFoldDB" id="A0A2K3KP20"/>
<reference evidence="2 3" key="1">
    <citation type="journal article" date="2014" name="Am. J. Bot.">
        <title>Genome assembly and annotation for red clover (Trifolium pratense; Fabaceae).</title>
        <authorList>
            <person name="Istvanek J."/>
            <person name="Jaros M."/>
            <person name="Krenek A."/>
            <person name="Repkova J."/>
        </authorList>
    </citation>
    <scope>NUCLEOTIDE SEQUENCE [LARGE SCALE GENOMIC DNA]</scope>
    <source>
        <strain evidence="3">cv. Tatra</strain>
        <tissue evidence="2">Young leaves</tissue>
    </source>
</reference>
<organism evidence="2 3">
    <name type="scientific">Trifolium pratense</name>
    <name type="common">Red clover</name>
    <dbReference type="NCBI Taxonomy" id="57577"/>
    <lineage>
        <taxon>Eukaryota</taxon>
        <taxon>Viridiplantae</taxon>
        <taxon>Streptophyta</taxon>
        <taxon>Embryophyta</taxon>
        <taxon>Tracheophyta</taxon>
        <taxon>Spermatophyta</taxon>
        <taxon>Magnoliopsida</taxon>
        <taxon>eudicotyledons</taxon>
        <taxon>Gunneridae</taxon>
        <taxon>Pentapetalae</taxon>
        <taxon>rosids</taxon>
        <taxon>fabids</taxon>
        <taxon>Fabales</taxon>
        <taxon>Fabaceae</taxon>
        <taxon>Papilionoideae</taxon>
        <taxon>50 kb inversion clade</taxon>
        <taxon>NPAAA clade</taxon>
        <taxon>Hologalegina</taxon>
        <taxon>IRL clade</taxon>
        <taxon>Trifolieae</taxon>
        <taxon>Trifolium</taxon>
    </lineage>
</organism>
<comment type="caution">
    <text evidence="2">The sequence shown here is derived from an EMBL/GenBank/DDBJ whole genome shotgun (WGS) entry which is preliminary data.</text>
</comment>
<name>A0A2K3KP20_TRIPR</name>
<proteinExistence type="predicted"/>
<evidence type="ECO:0000313" key="2">
    <source>
        <dbReference type="EMBL" id="PNX68057.1"/>
    </source>
</evidence>
<feature type="region of interest" description="Disordered" evidence="1">
    <location>
        <begin position="1"/>
        <end position="37"/>
    </location>
</feature>
<reference evidence="2 3" key="2">
    <citation type="journal article" date="2017" name="Front. Plant Sci.">
        <title>Gene Classification and Mining of Molecular Markers Useful in Red Clover (Trifolium pratense) Breeding.</title>
        <authorList>
            <person name="Istvanek J."/>
            <person name="Dluhosova J."/>
            <person name="Dluhos P."/>
            <person name="Patkova L."/>
            <person name="Nedelnik J."/>
            <person name="Repkova J."/>
        </authorList>
    </citation>
    <scope>NUCLEOTIDE SEQUENCE [LARGE SCALE GENOMIC DNA]</scope>
    <source>
        <strain evidence="3">cv. Tatra</strain>
        <tissue evidence="2">Young leaves</tissue>
    </source>
</reference>
<dbReference type="Proteomes" id="UP000236291">
    <property type="component" value="Unassembled WGS sequence"/>
</dbReference>
<sequence>GAHLAKKRLYSLGATTGKERLKEADGGGERSRKVKKR</sequence>
<protein>
    <submittedName>
        <fullName evidence="2">Uncharacterized protein</fullName>
    </submittedName>
</protein>
<evidence type="ECO:0000313" key="3">
    <source>
        <dbReference type="Proteomes" id="UP000236291"/>
    </source>
</evidence>